<proteinExistence type="predicted"/>
<organism evidence="2">
    <name type="scientific">uncultured Caudovirales phage</name>
    <dbReference type="NCBI Taxonomy" id="2100421"/>
    <lineage>
        <taxon>Viruses</taxon>
        <taxon>Duplodnaviria</taxon>
        <taxon>Heunggongvirae</taxon>
        <taxon>Uroviricota</taxon>
        <taxon>Caudoviricetes</taxon>
        <taxon>Peduoviridae</taxon>
        <taxon>Maltschvirus</taxon>
        <taxon>Maltschvirus maltsch</taxon>
    </lineage>
</organism>
<gene>
    <name evidence="2" type="ORF">UFOVP1389_43</name>
    <name evidence="3" type="ORF">UFOVP1566_25</name>
</gene>
<protein>
    <submittedName>
        <fullName evidence="2">Uncharacterized protein</fullName>
    </submittedName>
</protein>
<dbReference type="EMBL" id="LR798417">
    <property type="protein sequence ID" value="CAB5229855.1"/>
    <property type="molecule type" value="Genomic_DNA"/>
</dbReference>
<feature type="coiled-coil region" evidence="1">
    <location>
        <begin position="11"/>
        <end position="45"/>
    </location>
</feature>
<evidence type="ECO:0000313" key="3">
    <source>
        <dbReference type="EMBL" id="CAB5229855.1"/>
    </source>
</evidence>
<sequence>MSSDNGIQAEMQHWQARCDEMQVSIERLRESRDEARAETDRARTSCDLLMAETARLEQIISEQGARIDRLTIHIQQGIEL</sequence>
<name>A0A6J5S6W6_9CAUD</name>
<dbReference type="EMBL" id="LR797342">
    <property type="protein sequence ID" value="CAB4204285.1"/>
    <property type="molecule type" value="Genomic_DNA"/>
</dbReference>
<accession>A0A6J5S6W6</accession>
<reference evidence="2" key="1">
    <citation type="submission" date="2020-05" db="EMBL/GenBank/DDBJ databases">
        <authorList>
            <person name="Chiriac C."/>
            <person name="Salcher M."/>
            <person name="Ghai R."/>
            <person name="Kavagutti S V."/>
        </authorList>
    </citation>
    <scope>NUCLEOTIDE SEQUENCE</scope>
</reference>
<keyword evidence="1" id="KW-0175">Coiled coil</keyword>
<evidence type="ECO:0000256" key="1">
    <source>
        <dbReference type="SAM" id="Coils"/>
    </source>
</evidence>
<evidence type="ECO:0000313" key="2">
    <source>
        <dbReference type="EMBL" id="CAB4204285.1"/>
    </source>
</evidence>